<evidence type="ECO:0000313" key="9">
    <source>
        <dbReference type="Proteomes" id="UP001154252"/>
    </source>
</evidence>
<keyword evidence="9" id="KW-1185">Reference proteome</keyword>
<protein>
    <recommendedName>
        <fullName evidence="10">Oligopeptide transporter</fullName>
    </recommendedName>
</protein>
<feature type="transmembrane region" description="Helical" evidence="7">
    <location>
        <begin position="97"/>
        <end position="116"/>
    </location>
</feature>
<comment type="caution">
    <text evidence="8">The sequence shown here is derived from an EMBL/GenBank/DDBJ whole genome shotgun (WGS) entry which is preliminary data.</text>
</comment>
<comment type="similarity">
    <text evidence="2">Belongs to the major facilitator superfamily. Proton-dependent oligopeptide transporter (POT/PTR) (TC 2.A.17) family.</text>
</comment>
<dbReference type="GO" id="GO:0022857">
    <property type="term" value="F:transmembrane transporter activity"/>
    <property type="evidence" value="ECO:0007669"/>
    <property type="project" value="InterPro"/>
</dbReference>
<dbReference type="AlphaFoldDB" id="A0A9W4KH81"/>
<comment type="subcellular location">
    <subcellularLocation>
        <location evidence="1">Membrane</location>
        <topology evidence="1">Multi-pass membrane protein</topology>
    </subcellularLocation>
</comment>
<keyword evidence="3 7" id="KW-0812">Transmembrane</keyword>
<feature type="transmembrane region" description="Helical" evidence="7">
    <location>
        <begin position="156"/>
        <end position="176"/>
    </location>
</feature>
<dbReference type="InterPro" id="IPR036259">
    <property type="entry name" value="MFS_trans_sf"/>
</dbReference>
<evidence type="ECO:0000256" key="6">
    <source>
        <dbReference type="SAM" id="MobiDB-lite"/>
    </source>
</evidence>
<gene>
    <name evidence="8" type="ORF">PEGY_LOCUS5540</name>
</gene>
<dbReference type="EMBL" id="CAJVRC010000863">
    <property type="protein sequence ID" value="CAG8899001.1"/>
    <property type="molecule type" value="Genomic_DNA"/>
</dbReference>
<feature type="compositionally biased region" description="Polar residues" evidence="6">
    <location>
        <begin position="250"/>
        <end position="263"/>
    </location>
</feature>
<evidence type="ECO:0000256" key="4">
    <source>
        <dbReference type="ARBA" id="ARBA00022989"/>
    </source>
</evidence>
<dbReference type="OrthoDB" id="8904098at2759"/>
<name>A0A9W4KH81_9EURO</name>
<evidence type="ECO:0000256" key="7">
    <source>
        <dbReference type="SAM" id="Phobius"/>
    </source>
</evidence>
<dbReference type="InterPro" id="IPR000109">
    <property type="entry name" value="POT_fam"/>
</dbReference>
<accession>A0A9W4KH81</accession>
<feature type="transmembrane region" description="Helical" evidence="7">
    <location>
        <begin position="218"/>
        <end position="236"/>
    </location>
</feature>
<keyword evidence="4 7" id="KW-1133">Transmembrane helix</keyword>
<evidence type="ECO:0000256" key="2">
    <source>
        <dbReference type="ARBA" id="ARBA00005982"/>
    </source>
</evidence>
<dbReference type="Gene3D" id="1.20.1250.20">
    <property type="entry name" value="MFS general substrate transporter like domains"/>
    <property type="match status" value="2"/>
</dbReference>
<dbReference type="GO" id="GO:0016020">
    <property type="term" value="C:membrane"/>
    <property type="evidence" value="ECO:0007669"/>
    <property type="project" value="UniProtKB-SubCell"/>
</dbReference>
<dbReference type="Pfam" id="PF00854">
    <property type="entry name" value="PTR2"/>
    <property type="match status" value="2"/>
</dbReference>
<reference evidence="8" key="1">
    <citation type="submission" date="2021-07" db="EMBL/GenBank/DDBJ databases">
        <authorList>
            <person name="Branca A.L. A."/>
        </authorList>
    </citation>
    <scope>NUCLEOTIDE SEQUENCE</scope>
</reference>
<evidence type="ECO:0000313" key="8">
    <source>
        <dbReference type="EMBL" id="CAG8899001.1"/>
    </source>
</evidence>
<evidence type="ECO:0008006" key="10">
    <source>
        <dbReference type="Google" id="ProtNLM"/>
    </source>
</evidence>
<evidence type="ECO:0000256" key="1">
    <source>
        <dbReference type="ARBA" id="ARBA00004141"/>
    </source>
</evidence>
<sequence>MADSENRPDEDYPSTPTEWEEKSLRRVCDKIPWTIFLVAVAELAERFTYRCITAPMQNYIENAYNDPLRRGALGKSRECGVLILFVTSFPTSIKHGAGLPGLIVALILIGLGFGGIKSNVAPLIADQSNRCRLPGYGMCHWICCGDPRLIFLQVPFHAMTALSEVFAYVAGMEYAYTKSPKSMRSIASSLFLVTCSVGSLLGIALSPVSKDPKVLVEYASLSGAMLVTAIVFLLVFRKYNKTEEKMKMLNSESSEMVQQTRTAEQAEKNVLSTENR</sequence>
<dbReference type="SUPFAM" id="SSF103473">
    <property type="entry name" value="MFS general substrate transporter"/>
    <property type="match status" value="1"/>
</dbReference>
<dbReference type="PANTHER" id="PTHR11654">
    <property type="entry name" value="OLIGOPEPTIDE TRANSPORTER-RELATED"/>
    <property type="match status" value="1"/>
</dbReference>
<organism evidence="8 9">
    <name type="scientific">Penicillium egyptiacum</name>
    <dbReference type="NCBI Taxonomy" id="1303716"/>
    <lineage>
        <taxon>Eukaryota</taxon>
        <taxon>Fungi</taxon>
        <taxon>Dikarya</taxon>
        <taxon>Ascomycota</taxon>
        <taxon>Pezizomycotina</taxon>
        <taxon>Eurotiomycetes</taxon>
        <taxon>Eurotiomycetidae</taxon>
        <taxon>Eurotiales</taxon>
        <taxon>Aspergillaceae</taxon>
        <taxon>Penicillium</taxon>
    </lineage>
</organism>
<evidence type="ECO:0000256" key="3">
    <source>
        <dbReference type="ARBA" id="ARBA00022692"/>
    </source>
</evidence>
<evidence type="ECO:0000256" key="5">
    <source>
        <dbReference type="ARBA" id="ARBA00023136"/>
    </source>
</evidence>
<feature type="transmembrane region" description="Helical" evidence="7">
    <location>
        <begin position="188"/>
        <end position="206"/>
    </location>
</feature>
<keyword evidence="5 7" id="KW-0472">Membrane</keyword>
<proteinExistence type="inferred from homology"/>
<dbReference type="Proteomes" id="UP001154252">
    <property type="component" value="Unassembled WGS sequence"/>
</dbReference>
<feature type="region of interest" description="Disordered" evidence="6">
    <location>
        <begin position="250"/>
        <end position="276"/>
    </location>
</feature>